<dbReference type="InterPro" id="IPR027417">
    <property type="entry name" value="P-loop_NTPase"/>
</dbReference>
<dbReference type="InterPro" id="IPR014555">
    <property type="entry name" value="RecF-like"/>
</dbReference>
<dbReference type="SUPFAM" id="SSF52540">
    <property type="entry name" value="P-loop containing nucleoside triphosphate hydrolases"/>
    <property type="match status" value="1"/>
</dbReference>
<dbReference type="CDD" id="cd00267">
    <property type="entry name" value="ABC_ATPase"/>
    <property type="match status" value="1"/>
</dbReference>
<dbReference type="RefSeq" id="WP_191764289.1">
    <property type="nucleotide sequence ID" value="NZ_JACSPP010000032.1"/>
</dbReference>
<comment type="caution">
    <text evidence="2">The sequence shown here is derived from an EMBL/GenBank/DDBJ whole genome shotgun (WGS) entry which is preliminary data.</text>
</comment>
<keyword evidence="3" id="KW-1185">Reference proteome</keyword>
<feature type="domain" description="ATPase AAA-type core" evidence="1">
    <location>
        <begin position="23"/>
        <end position="313"/>
    </location>
</feature>
<dbReference type="PIRSF" id="PIRSF029347">
    <property type="entry name" value="RecF"/>
    <property type="match status" value="1"/>
</dbReference>
<dbReference type="Proteomes" id="UP000620874">
    <property type="component" value="Unassembled WGS sequence"/>
</dbReference>
<dbReference type="EMBL" id="JACSPP010000032">
    <property type="protein sequence ID" value="MBD8040863.1"/>
    <property type="molecule type" value="Genomic_DNA"/>
</dbReference>
<dbReference type="PANTHER" id="PTHR32182:SF22">
    <property type="entry name" value="ATP-DEPENDENT ENDONUCLEASE, OLD FAMILY-RELATED"/>
    <property type="match status" value="1"/>
</dbReference>
<name>A0ABR8Y9H9_9BACT</name>
<dbReference type="PANTHER" id="PTHR32182">
    <property type="entry name" value="DNA REPLICATION AND REPAIR PROTEIN RECF"/>
    <property type="match status" value="1"/>
</dbReference>
<dbReference type="Pfam" id="PF13304">
    <property type="entry name" value="AAA_21"/>
    <property type="match status" value="1"/>
</dbReference>
<proteinExistence type="predicted"/>
<evidence type="ECO:0000313" key="2">
    <source>
        <dbReference type="EMBL" id="MBD8040863.1"/>
    </source>
</evidence>
<organism evidence="2 3">
    <name type="scientific">Phocaeicola intestinalis</name>
    <dbReference type="NCBI Taxonomy" id="2762212"/>
    <lineage>
        <taxon>Bacteria</taxon>
        <taxon>Pseudomonadati</taxon>
        <taxon>Bacteroidota</taxon>
        <taxon>Bacteroidia</taxon>
        <taxon>Bacteroidales</taxon>
        <taxon>Bacteroidaceae</taxon>
        <taxon>Phocaeicola</taxon>
    </lineage>
</organism>
<gene>
    <name evidence="2" type="ORF">H9625_10535</name>
</gene>
<accession>A0ABR8Y9H9</accession>
<evidence type="ECO:0000259" key="1">
    <source>
        <dbReference type="Pfam" id="PF13304"/>
    </source>
</evidence>
<dbReference type="Gene3D" id="3.40.50.300">
    <property type="entry name" value="P-loop containing nucleotide triphosphate hydrolases"/>
    <property type="match status" value="1"/>
</dbReference>
<evidence type="ECO:0000313" key="3">
    <source>
        <dbReference type="Proteomes" id="UP000620874"/>
    </source>
</evidence>
<dbReference type="InterPro" id="IPR003959">
    <property type="entry name" value="ATPase_AAA_core"/>
</dbReference>
<protein>
    <submittedName>
        <fullName evidence="2">AAA family ATPase</fullName>
    </submittedName>
</protein>
<sequence>MIEQVIIKNYKSIRNLMLPLNKLNVLIGSNGAGKSNFISFFELTKAIYEQRFGSYTLAKGGIDNLLYRGRKVSPSMQGLLDFDNTNAFFYEIKFAQSNKGYIEKTGDYFNNQHHREKDYSTWNKTLWDNAVEESSLIQNSKWRAGYLKKYLSSFTVYHFHDTSANSPMRGDCNINDNAYLRDNGSNLAAYLYALMQNDEKTFRLIEGVISSVAPYFKGFKLRPDVNNKENIRLEWEEKDTDMYLNGYSFSDGTLRFIALATLLLQSNPPEIIIIDEPELGLHPAAINKLAELAKRASHKSQIILSTQSTNLLNCFDVEDIIVVDRADNQSVFRHLSGEELEKWMDDYNMSISDLWEKNMIGGQL</sequence>
<reference evidence="2 3" key="1">
    <citation type="submission" date="2020-08" db="EMBL/GenBank/DDBJ databases">
        <title>A Genomic Blueprint of the Chicken Gut Microbiome.</title>
        <authorList>
            <person name="Gilroy R."/>
            <person name="Ravi A."/>
            <person name="Getino M."/>
            <person name="Pursley I."/>
            <person name="Horton D.L."/>
            <person name="Alikhan N.-F."/>
            <person name="Baker D."/>
            <person name="Gharbi K."/>
            <person name="Hall N."/>
            <person name="Watson M."/>
            <person name="Adriaenssens E.M."/>
            <person name="Foster-Nyarko E."/>
            <person name="Jarju S."/>
            <person name="Secka A."/>
            <person name="Antonio M."/>
            <person name="Oren A."/>
            <person name="Chaudhuri R."/>
            <person name="La Ragione R.M."/>
            <person name="Hildebrand F."/>
            <person name="Pallen M.J."/>
        </authorList>
    </citation>
    <scope>NUCLEOTIDE SEQUENCE [LARGE SCALE GENOMIC DNA]</scope>
    <source>
        <strain evidence="2 3">Sa1CVN1</strain>
    </source>
</reference>